<dbReference type="InterPro" id="IPR036095">
    <property type="entry name" value="PTS_EIIB-like_sf"/>
</dbReference>
<dbReference type="GO" id="GO:0009401">
    <property type="term" value="P:phosphoenolpyruvate-dependent sugar phosphotransferase system"/>
    <property type="evidence" value="ECO:0007669"/>
    <property type="project" value="InterPro"/>
</dbReference>
<dbReference type="Proteomes" id="UP000196365">
    <property type="component" value="Unassembled WGS sequence"/>
</dbReference>
<dbReference type="PANTHER" id="PTHR30185:SF18">
    <property type="entry name" value="TRANSCRIPTIONAL REGULATOR MTLR"/>
    <property type="match status" value="1"/>
</dbReference>
<keyword evidence="4" id="KW-0010">Activator</keyword>
<dbReference type="OrthoDB" id="3175596at2"/>
<evidence type="ECO:0000256" key="2">
    <source>
        <dbReference type="ARBA" id="ARBA00022737"/>
    </source>
</evidence>
<dbReference type="PANTHER" id="PTHR30185">
    <property type="entry name" value="CRYPTIC BETA-GLUCOSIDE BGL OPERON ANTITERMINATOR"/>
    <property type="match status" value="1"/>
</dbReference>
<dbReference type="SUPFAM" id="SSF63520">
    <property type="entry name" value="PTS-regulatory domain, PRD"/>
    <property type="match status" value="2"/>
</dbReference>
<evidence type="ECO:0000313" key="9">
    <source>
        <dbReference type="EMBL" id="SJZ47246.1"/>
    </source>
</evidence>
<dbReference type="Gene3D" id="3.40.930.10">
    <property type="entry name" value="Mannitol-specific EII, Chain A"/>
    <property type="match status" value="1"/>
</dbReference>
<dbReference type="SUPFAM" id="SSF52794">
    <property type="entry name" value="PTS system IIB component-like"/>
    <property type="match status" value="1"/>
</dbReference>
<name>A0A1T4KXV1_9FIRM</name>
<evidence type="ECO:0000256" key="1">
    <source>
        <dbReference type="ARBA" id="ARBA00022679"/>
    </source>
</evidence>
<feature type="domain" description="PTS EIIB type-2" evidence="7">
    <location>
        <begin position="420"/>
        <end position="511"/>
    </location>
</feature>
<feature type="domain" description="PTS EIIA type-2" evidence="6">
    <location>
        <begin position="539"/>
        <end position="683"/>
    </location>
</feature>
<proteinExistence type="predicted"/>
<evidence type="ECO:0000256" key="4">
    <source>
        <dbReference type="ARBA" id="ARBA00023159"/>
    </source>
</evidence>
<dbReference type="PROSITE" id="PS51372">
    <property type="entry name" value="PRD_2"/>
    <property type="match status" value="2"/>
</dbReference>
<keyword evidence="5" id="KW-0804">Transcription</keyword>
<dbReference type="SUPFAM" id="SSF55804">
    <property type="entry name" value="Phoshotransferase/anion transport protein"/>
    <property type="match status" value="1"/>
</dbReference>
<dbReference type="InterPro" id="IPR007737">
    <property type="entry name" value="Mga_HTH"/>
</dbReference>
<dbReference type="Gene3D" id="1.10.10.10">
    <property type="entry name" value="Winged helix-like DNA-binding domain superfamily/Winged helix DNA-binding domain"/>
    <property type="match status" value="1"/>
</dbReference>
<evidence type="ECO:0000313" key="10">
    <source>
        <dbReference type="Proteomes" id="UP000196365"/>
    </source>
</evidence>
<dbReference type="InterPro" id="IPR013196">
    <property type="entry name" value="HTH_11"/>
</dbReference>
<reference evidence="9 10" key="1">
    <citation type="submission" date="2017-02" db="EMBL/GenBank/DDBJ databases">
        <authorList>
            <person name="Peterson S.W."/>
        </authorList>
    </citation>
    <scope>NUCLEOTIDE SEQUENCE [LARGE SCALE GENOMIC DNA]</scope>
    <source>
        <strain evidence="9 10">DSM 15102</strain>
    </source>
</reference>
<dbReference type="InterPro" id="IPR011608">
    <property type="entry name" value="PRD"/>
</dbReference>
<gene>
    <name evidence="9" type="ORF">SAMN02745973_00716</name>
</gene>
<accession>A0A1T4KXV1</accession>
<dbReference type="InterPro" id="IPR013011">
    <property type="entry name" value="PTS_EIIB_2"/>
</dbReference>
<dbReference type="GO" id="GO:0008982">
    <property type="term" value="F:protein-N(PI)-phosphohistidine-sugar phosphotransferase activity"/>
    <property type="evidence" value="ECO:0007669"/>
    <property type="project" value="InterPro"/>
</dbReference>
<dbReference type="InterPro" id="IPR050661">
    <property type="entry name" value="BglG_antiterminators"/>
</dbReference>
<dbReference type="Pfam" id="PF05043">
    <property type="entry name" value="Mga"/>
    <property type="match status" value="1"/>
</dbReference>
<keyword evidence="10" id="KW-1185">Reference proteome</keyword>
<sequence>MNQKIKITQRQKEILERISNYKDYITISDIAKSLKISSRTVIRELKDIEKWLKLYECSLDKKTGVGIKLKGSIKNRERVLERLEKGRYIKNYSAKERQIIIVCKLLQLKEPIKLFALAHSLHVTEGTLSHDLDKIDNWLKEYDLTLIRKPGVGIYLEGKEEQFRKTIINLIYQNSNEIQLLDLIHQKVSFKVSSKESLINFMEFIDKDIIEKLETLLFTVEKNLCRKLADNAYIGLLIHLSLAIQRIKQNQKITIGQKELEALKKYEEFKIAQKLASKIEKEFEIEVPEEEIGYITMHLRGSKYFEKEYKNEELENLAKEILHIAEVETGSFLEYDQESISFLENHLGPAINRLKMKMDIRNPLLHEIKEYYPELFDLAKKCVIPIENKFHITMPDSEIAYIAMHLGAVLGRKKLIKKFYRVVVACATGIGTSGLLATRIQEEYHNIAVVEKMPALNIQENELKNRGIDFVISTIPIELSSIPVVVVNPLFFNKDKQLVDRCIENLTNKSIERTIEKEYSNHLKERLFQNRIYTEGILQILNNFFLMEYEKFENIYQLIDTLSYKISEKEENAIQIKHDLIEREKYGGTILTGFHAILLHCRTSGVKQLFFGLIRIKKSLICSNREEKEPIELAIIMLIPENNNQFQREIMSFISSKIIEEAGLLQDLKQAQQEKVYTRLNHLLDDFYKAKILDSL</sequence>
<dbReference type="Pfam" id="PF00874">
    <property type="entry name" value="PRD"/>
    <property type="match status" value="2"/>
</dbReference>
<protein>
    <submittedName>
        <fullName evidence="9">Mannitol operon transcriptional antiterminator</fullName>
    </submittedName>
</protein>
<dbReference type="InterPro" id="IPR036390">
    <property type="entry name" value="WH_DNA-bd_sf"/>
</dbReference>
<dbReference type="InterPro" id="IPR036388">
    <property type="entry name" value="WH-like_DNA-bd_sf"/>
</dbReference>
<dbReference type="PROSITE" id="PS51094">
    <property type="entry name" value="PTS_EIIA_TYPE_2"/>
    <property type="match status" value="1"/>
</dbReference>
<dbReference type="Gene3D" id="1.10.1790.10">
    <property type="entry name" value="PRD domain"/>
    <property type="match status" value="2"/>
</dbReference>
<dbReference type="Gene3D" id="3.40.50.2300">
    <property type="match status" value="1"/>
</dbReference>
<dbReference type="Pfam" id="PF08279">
    <property type="entry name" value="HTH_11"/>
    <property type="match status" value="1"/>
</dbReference>
<dbReference type="InterPro" id="IPR002178">
    <property type="entry name" value="PTS_EIIA_type-2_dom"/>
</dbReference>
<dbReference type="RefSeq" id="WP_087678142.1">
    <property type="nucleotide sequence ID" value="NZ_FUWV01000003.1"/>
</dbReference>
<feature type="domain" description="PRD" evidence="8">
    <location>
        <begin position="309"/>
        <end position="416"/>
    </location>
</feature>
<evidence type="ECO:0000259" key="8">
    <source>
        <dbReference type="PROSITE" id="PS51372"/>
    </source>
</evidence>
<evidence type="ECO:0000259" key="7">
    <source>
        <dbReference type="PROSITE" id="PS51099"/>
    </source>
</evidence>
<evidence type="ECO:0000256" key="5">
    <source>
        <dbReference type="ARBA" id="ARBA00023163"/>
    </source>
</evidence>
<keyword evidence="3" id="KW-0805">Transcription regulation</keyword>
<evidence type="ECO:0000259" key="6">
    <source>
        <dbReference type="PROSITE" id="PS51094"/>
    </source>
</evidence>
<keyword evidence="2" id="KW-0677">Repeat</keyword>
<dbReference type="InterPro" id="IPR036634">
    <property type="entry name" value="PRD_sf"/>
</dbReference>
<dbReference type="SUPFAM" id="SSF46785">
    <property type="entry name" value="Winged helix' DNA-binding domain"/>
    <property type="match status" value="1"/>
</dbReference>
<dbReference type="CDD" id="cd05568">
    <property type="entry name" value="PTS_IIB_bgl_like"/>
    <property type="match status" value="1"/>
</dbReference>
<dbReference type="GO" id="GO:0006355">
    <property type="term" value="P:regulation of DNA-templated transcription"/>
    <property type="evidence" value="ECO:0007669"/>
    <property type="project" value="InterPro"/>
</dbReference>
<feature type="domain" description="PRD" evidence="8">
    <location>
        <begin position="204"/>
        <end position="308"/>
    </location>
</feature>
<evidence type="ECO:0000256" key="3">
    <source>
        <dbReference type="ARBA" id="ARBA00023015"/>
    </source>
</evidence>
<dbReference type="PROSITE" id="PS51099">
    <property type="entry name" value="PTS_EIIB_TYPE_2"/>
    <property type="match status" value="1"/>
</dbReference>
<dbReference type="AlphaFoldDB" id="A0A1T4KXV1"/>
<keyword evidence="1" id="KW-0808">Transferase</keyword>
<dbReference type="InterPro" id="IPR016152">
    <property type="entry name" value="PTrfase/Anion_transptr"/>
</dbReference>
<dbReference type="EMBL" id="FUWV01000003">
    <property type="protein sequence ID" value="SJZ47246.1"/>
    <property type="molecule type" value="Genomic_DNA"/>
</dbReference>
<organism evidence="9 10">
    <name type="scientific">Garciella nitratireducens DSM 15102</name>
    <dbReference type="NCBI Taxonomy" id="1121911"/>
    <lineage>
        <taxon>Bacteria</taxon>
        <taxon>Bacillati</taxon>
        <taxon>Bacillota</taxon>
        <taxon>Clostridia</taxon>
        <taxon>Eubacteriales</taxon>
        <taxon>Eubacteriaceae</taxon>
        <taxon>Garciella</taxon>
    </lineage>
</organism>